<reference evidence="2 3" key="1">
    <citation type="journal article" date="2006" name="Science">
        <title>Phytophthora genome sequences uncover evolutionary origins and mechanisms of pathogenesis.</title>
        <authorList>
            <person name="Tyler B.M."/>
            <person name="Tripathy S."/>
            <person name="Zhang X."/>
            <person name="Dehal P."/>
            <person name="Jiang R.H."/>
            <person name="Aerts A."/>
            <person name="Arredondo F.D."/>
            <person name="Baxter L."/>
            <person name="Bensasson D."/>
            <person name="Beynon J.L."/>
            <person name="Chapman J."/>
            <person name="Damasceno C.M."/>
            <person name="Dorrance A.E."/>
            <person name="Dou D."/>
            <person name="Dickerman A.W."/>
            <person name="Dubchak I.L."/>
            <person name="Garbelotto M."/>
            <person name="Gijzen M."/>
            <person name="Gordon S.G."/>
            <person name="Govers F."/>
            <person name="Grunwald N.J."/>
            <person name="Huang W."/>
            <person name="Ivors K.L."/>
            <person name="Jones R.W."/>
            <person name="Kamoun S."/>
            <person name="Krampis K."/>
            <person name="Lamour K.H."/>
            <person name="Lee M.K."/>
            <person name="McDonald W.H."/>
            <person name="Medina M."/>
            <person name="Meijer H.J."/>
            <person name="Nordberg E.K."/>
            <person name="Maclean D.J."/>
            <person name="Ospina-Giraldo M.D."/>
            <person name="Morris P.F."/>
            <person name="Phuntumart V."/>
            <person name="Putnam N.H."/>
            <person name="Rash S."/>
            <person name="Rose J.K."/>
            <person name="Sakihama Y."/>
            <person name="Salamov A.A."/>
            <person name="Savidor A."/>
            <person name="Scheuring C.F."/>
            <person name="Smith B.M."/>
            <person name="Sobral B.W."/>
            <person name="Terry A."/>
            <person name="Torto-Alalibo T.A."/>
            <person name="Win J."/>
            <person name="Xu Z."/>
            <person name="Zhang H."/>
            <person name="Grigoriev I.V."/>
            <person name="Rokhsar D.S."/>
            <person name="Boore J.L."/>
        </authorList>
    </citation>
    <scope>NUCLEOTIDE SEQUENCE [LARGE SCALE GENOMIC DNA]</scope>
    <source>
        <strain evidence="2 3">P6497</strain>
    </source>
</reference>
<name>G4ZDP2_PHYSP</name>
<sequence length="365" mass="40670">MFKYKIECYLDNVSLLGYFTGISRAVKKIYYEDTCQGYARLAAKVNSLKTTINRSSARSAAVSPESGPATNAICYRAPSYWRAFVKNISSGVPALLATGFVHGLCRQRIVDRDTGVVTGFVVGSIVFKLTIQELAKYYIMRKHVLSTRTMCVIVGIPTVMIDTQARIILLGISNKKIAAIGALVMALIEISLRVGKAKFVRWSISHREKTLLGTIAVSSRRSSIDGPRSVRPSLSAMHVEFEVWHRQVQVFHTAELTADMYAEYIAIGCSASILFFYCGNPHYSLLRRSDTMENELGVVDWRTNQLYLLVFQVGVEIVVDYVSIVLEMTAGIEFDHIQHLDSFLAALFMVTAVMNMIISIGVYLS</sequence>
<gene>
    <name evidence="2" type="ORF">PHYSODRAFT_502507</name>
</gene>
<feature type="transmembrane region" description="Helical" evidence="1">
    <location>
        <begin position="306"/>
        <end position="330"/>
    </location>
</feature>
<feature type="transmembrane region" description="Helical" evidence="1">
    <location>
        <begin position="342"/>
        <end position="364"/>
    </location>
</feature>
<keyword evidence="1" id="KW-0472">Membrane</keyword>
<protein>
    <submittedName>
        <fullName evidence="2">Uncharacterized protein</fullName>
    </submittedName>
</protein>
<keyword evidence="1" id="KW-0812">Transmembrane</keyword>
<dbReference type="GeneID" id="20658109"/>
<dbReference type="RefSeq" id="XP_009527439.1">
    <property type="nucleotide sequence ID" value="XM_009529144.1"/>
</dbReference>
<dbReference type="InParanoid" id="G4ZDP2"/>
<accession>G4ZDP2</accession>
<feature type="transmembrane region" description="Helical" evidence="1">
    <location>
        <begin position="264"/>
        <end position="286"/>
    </location>
</feature>
<dbReference type="Proteomes" id="UP000002640">
    <property type="component" value="Unassembled WGS sequence"/>
</dbReference>
<evidence type="ECO:0000256" key="1">
    <source>
        <dbReference type="SAM" id="Phobius"/>
    </source>
</evidence>
<evidence type="ECO:0000313" key="3">
    <source>
        <dbReference type="Proteomes" id="UP000002640"/>
    </source>
</evidence>
<organism evidence="2 3">
    <name type="scientific">Phytophthora sojae (strain P6497)</name>
    <name type="common">Soybean stem and root rot agent</name>
    <name type="synonym">Phytophthora megasperma f. sp. glycines</name>
    <dbReference type="NCBI Taxonomy" id="1094619"/>
    <lineage>
        <taxon>Eukaryota</taxon>
        <taxon>Sar</taxon>
        <taxon>Stramenopiles</taxon>
        <taxon>Oomycota</taxon>
        <taxon>Peronosporomycetes</taxon>
        <taxon>Peronosporales</taxon>
        <taxon>Peronosporaceae</taxon>
        <taxon>Phytophthora</taxon>
    </lineage>
</organism>
<dbReference type="KEGG" id="psoj:PHYSODRAFT_502507"/>
<evidence type="ECO:0000313" key="2">
    <source>
        <dbReference type="EMBL" id="EGZ18381.1"/>
    </source>
</evidence>
<dbReference type="EMBL" id="JH159154">
    <property type="protein sequence ID" value="EGZ18381.1"/>
    <property type="molecule type" value="Genomic_DNA"/>
</dbReference>
<keyword evidence="1" id="KW-1133">Transmembrane helix</keyword>
<keyword evidence="3" id="KW-1185">Reference proteome</keyword>
<proteinExistence type="predicted"/>
<dbReference type="AlphaFoldDB" id="G4ZDP2"/>